<name>A0ABS5K9W9_9BACT</name>
<sequence length="269" mass="31060">MKKRRTILITLISILTAYLLFNYLNVGGYIIPIHMSKSTIHPENKEQQIIDFKVFNLVTPLGWQDKGFKVGDEGEWYGYIKNGKTKFLYEYGITASPAVMTLKEYLFWSRNSLSIMGQEVIESETDSTITVSYKRLFDPDKTDTIKTGKLTDSLLRIHPIPPQVFERDCNYYSITQYQDTSYFIHIKVPDYIINSDINNLNQDGFTYNVVRSKTEKSGFTKVTVNSPDFFTFSLRGENLNSIMQEELITIGMSLKFNEEERIAKPNNGL</sequence>
<dbReference type="EMBL" id="JAGUCN010000009">
    <property type="protein sequence ID" value="MBS2211642.1"/>
    <property type="molecule type" value="Genomic_DNA"/>
</dbReference>
<dbReference type="Proteomes" id="UP000721861">
    <property type="component" value="Unassembled WGS sequence"/>
</dbReference>
<keyword evidence="3" id="KW-1185">Reference proteome</keyword>
<dbReference type="RefSeq" id="WP_212227874.1">
    <property type="nucleotide sequence ID" value="NZ_JAGUCN010000009.1"/>
</dbReference>
<evidence type="ECO:0008006" key="4">
    <source>
        <dbReference type="Google" id="ProtNLM"/>
    </source>
</evidence>
<feature type="transmembrane region" description="Helical" evidence="1">
    <location>
        <begin position="7"/>
        <end position="31"/>
    </location>
</feature>
<protein>
    <recommendedName>
        <fullName evidence="4">DUF3108 domain-containing protein</fullName>
    </recommendedName>
</protein>
<organism evidence="2 3">
    <name type="scientific">Carboxylicivirga mesophila</name>
    <dbReference type="NCBI Taxonomy" id="1166478"/>
    <lineage>
        <taxon>Bacteria</taxon>
        <taxon>Pseudomonadati</taxon>
        <taxon>Bacteroidota</taxon>
        <taxon>Bacteroidia</taxon>
        <taxon>Marinilabiliales</taxon>
        <taxon>Marinilabiliaceae</taxon>
        <taxon>Carboxylicivirga</taxon>
    </lineage>
</organism>
<evidence type="ECO:0000313" key="3">
    <source>
        <dbReference type="Proteomes" id="UP000721861"/>
    </source>
</evidence>
<gene>
    <name evidence="2" type="ORF">KEM09_09525</name>
</gene>
<reference evidence="2 3" key="1">
    <citation type="journal article" date="2014" name="Int. J. Syst. Evol. Microbiol.">
        <title>Carboxylicivirga gen. nov. in the family Marinilabiliaceae with two novel species, Carboxylicivirga mesophila sp. nov. and Carboxylicivirga taeanensis sp. nov., and reclassification of Cytophaga fermentans as Saccharicrinis fermentans gen. nov., comb. nov.</title>
        <authorList>
            <person name="Yang S.H."/>
            <person name="Seo H.S."/>
            <person name="Woo J.H."/>
            <person name="Oh H.M."/>
            <person name="Jang H."/>
            <person name="Lee J.H."/>
            <person name="Kim S.J."/>
            <person name="Kwon K.K."/>
        </authorList>
    </citation>
    <scope>NUCLEOTIDE SEQUENCE [LARGE SCALE GENOMIC DNA]</scope>
    <source>
        <strain evidence="2 3">JCM 18290</strain>
    </source>
</reference>
<evidence type="ECO:0000256" key="1">
    <source>
        <dbReference type="SAM" id="Phobius"/>
    </source>
</evidence>
<keyword evidence="1" id="KW-1133">Transmembrane helix</keyword>
<evidence type="ECO:0000313" key="2">
    <source>
        <dbReference type="EMBL" id="MBS2211642.1"/>
    </source>
</evidence>
<accession>A0ABS5K9W9</accession>
<keyword evidence="1" id="KW-0812">Transmembrane</keyword>
<proteinExistence type="predicted"/>
<keyword evidence="1" id="KW-0472">Membrane</keyword>
<comment type="caution">
    <text evidence="2">The sequence shown here is derived from an EMBL/GenBank/DDBJ whole genome shotgun (WGS) entry which is preliminary data.</text>
</comment>